<dbReference type="GO" id="GO:0030447">
    <property type="term" value="P:filamentous growth"/>
    <property type="evidence" value="ECO:0007669"/>
    <property type="project" value="UniProtKB-ARBA"/>
</dbReference>
<dbReference type="SUPFAM" id="SSF56112">
    <property type="entry name" value="Protein kinase-like (PK-like)"/>
    <property type="match status" value="1"/>
</dbReference>
<comment type="similarity">
    <text evidence="1">Belongs to the protein kinase superfamily. STE Ser/Thr protein kinase family. STE20 subfamily.</text>
</comment>
<feature type="region of interest" description="Disordered" evidence="11">
    <location>
        <begin position="628"/>
        <end position="649"/>
    </location>
</feature>
<dbReference type="FunFam" id="1.10.510.10:FF:000499">
    <property type="entry name" value="Serine/threonine-protein kinase KIC1"/>
    <property type="match status" value="1"/>
</dbReference>
<keyword evidence="5 10" id="KW-0547">Nucleotide-binding</keyword>
<evidence type="ECO:0000256" key="4">
    <source>
        <dbReference type="ARBA" id="ARBA00022679"/>
    </source>
</evidence>
<feature type="compositionally biased region" description="Low complexity" evidence="11">
    <location>
        <begin position="460"/>
        <end position="474"/>
    </location>
</feature>
<sequence>MNSTSIYKRTEVIGRGKFGVVYKAYNKQSKQVVAIKVLNLDTDEDELIDVQQEIQFLTELKNVPNITHYYGSILNDTKLWIIMDYCAGGSLRTLLKAGVLEERYIAIVVRELLFTLSAVHKLGVIHRDLKAANILISKEGNVQLCDFGVAAKLTSNSSKRTTMAGTPYWMAPEVIRTGDSYNSKADIWSLGITIYEIATGNPPYCDKDASWAMQLISKQTPPRLEGREYSLALKECIALCLDENPDERPSADDMMKCKLMKTYKNYPTAILKEVISRYLLWRDRNASRDSVFINLEDEQEDSVDALVDKSLHGGYQDSLNHQIQVKWDFDSLSSREYIMENDIDLDNVDQQYNNDYDTAQNNGDYNNYSTLPTLKAPTTFGRNQSTLAMNGNNNNSNTNLKTMNTSKPSTEVPKSLQMLFEDSTEDNEPLTAPTIPNINERMESPTIEIPDMDSLSQLPTSTANSSLSSTANSSHPPLNKPPTLYHSQSASGSLESRFSSQNTSPNEGTGRPRKKTISNTMGANLSIPLQQAVAAAAPHTPPYSTASVVRTPSPNVPGTAGLAGAINVSKTGSPSKMKALQSNSNPLLQPINMKLETNITGANNASTTSHPPVQAPPQLLNQQSMPNIPTTSSLSQQVGNLKGKRSKPGFIQMPTPSNALSNLSALTNEPQDNENVNQFGINPAQAAAMQISMTPVTEKEPPQFFPTINDESKEATPAAPVQSRSHHNSLLSHKKSAANSSTHNLSTLAASSSSGAAPSSNVMLTRGNSVNVPLSLNINGASANSAHNIGNFPTIPSINGELFLDSVNKQKLVNELDVMIKLFNQGLEVLEENL</sequence>
<dbReference type="PANTHER" id="PTHR48012:SF10">
    <property type="entry name" value="FI20177P1"/>
    <property type="match status" value="1"/>
</dbReference>
<reference evidence="13 14" key="1">
    <citation type="submission" date="2018-06" db="EMBL/GenBank/DDBJ databases">
        <title>Whole genome sequencing of Candida tropicalis (genome annotated by CSBL at Korea University).</title>
        <authorList>
            <person name="Ahn J."/>
        </authorList>
    </citation>
    <scope>NUCLEOTIDE SEQUENCE [LARGE SCALE GENOMIC DNA]</scope>
    <source>
        <strain evidence="13 14">ATCC 20962</strain>
    </source>
</reference>
<dbReference type="Gene3D" id="1.10.510.10">
    <property type="entry name" value="Transferase(Phosphotransferase) domain 1"/>
    <property type="match status" value="1"/>
</dbReference>
<dbReference type="Proteomes" id="UP000253472">
    <property type="component" value="Unassembled WGS sequence"/>
</dbReference>
<evidence type="ECO:0000256" key="2">
    <source>
        <dbReference type="ARBA" id="ARBA00012513"/>
    </source>
</evidence>
<dbReference type="PROSITE" id="PS50011">
    <property type="entry name" value="PROTEIN_KINASE_DOM"/>
    <property type="match status" value="1"/>
</dbReference>
<dbReference type="PROSITE" id="PS00108">
    <property type="entry name" value="PROTEIN_KINASE_ST"/>
    <property type="match status" value="1"/>
</dbReference>
<evidence type="ECO:0000256" key="6">
    <source>
        <dbReference type="ARBA" id="ARBA00022777"/>
    </source>
</evidence>
<evidence type="ECO:0000256" key="7">
    <source>
        <dbReference type="ARBA" id="ARBA00022840"/>
    </source>
</evidence>
<feature type="compositionally biased region" description="Polar residues" evidence="11">
    <location>
        <begin position="485"/>
        <end position="507"/>
    </location>
</feature>
<dbReference type="InterPro" id="IPR050629">
    <property type="entry name" value="STE20/SPS1-PAK"/>
</dbReference>
<keyword evidence="4" id="KW-0808">Transferase</keyword>
<evidence type="ECO:0000256" key="11">
    <source>
        <dbReference type="SAM" id="MobiDB-lite"/>
    </source>
</evidence>
<dbReference type="EC" id="2.7.11.1" evidence="2"/>
<keyword evidence="7 10" id="KW-0067">ATP-binding</keyword>
<dbReference type="InterPro" id="IPR011009">
    <property type="entry name" value="Kinase-like_dom_sf"/>
</dbReference>
<evidence type="ECO:0000259" key="12">
    <source>
        <dbReference type="PROSITE" id="PS50011"/>
    </source>
</evidence>
<organism evidence="13 14">
    <name type="scientific">Candida viswanathii</name>
    <dbReference type="NCBI Taxonomy" id="5486"/>
    <lineage>
        <taxon>Eukaryota</taxon>
        <taxon>Fungi</taxon>
        <taxon>Dikarya</taxon>
        <taxon>Ascomycota</taxon>
        <taxon>Saccharomycotina</taxon>
        <taxon>Pichiomycetes</taxon>
        <taxon>Debaryomycetaceae</taxon>
        <taxon>Candida/Lodderomyces clade</taxon>
        <taxon>Candida</taxon>
    </lineage>
</organism>
<evidence type="ECO:0000313" key="14">
    <source>
        <dbReference type="Proteomes" id="UP000253472"/>
    </source>
</evidence>
<evidence type="ECO:0000256" key="3">
    <source>
        <dbReference type="ARBA" id="ARBA00022527"/>
    </source>
</evidence>
<keyword evidence="6 13" id="KW-0418">Kinase</keyword>
<feature type="compositionally biased region" description="Low complexity" evidence="11">
    <location>
        <begin position="389"/>
        <end position="407"/>
    </location>
</feature>
<protein>
    <recommendedName>
        <fullName evidence="2">non-specific serine/threonine protein kinase</fullName>
        <ecNumber evidence="2">2.7.11.1</ecNumber>
    </recommendedName>
</protein>
<comment type="catalytic activity">
    <reaction evidence="9">
        <text>L-seryl-[protein] + ATP = O-phospho-L-seryl-[protein] + ADP + H(+)</text>
        <dbReference type="Rhea" id="RHEA:17989"/>
        <dbReference type="Rhea" id="RHEA-COMP:9863"/>
        <dbReference type="Rhea" id="RHEA-COMP:11604"/>
        <dbReference type="ChEBI" id="CHEBI:15378"/>
        <dbReference type="ChEBI" id="CHEBI:29999"/>
        <dbReference type="ChEBI" id="CHEBI:30616"/>
        <dbReference type="ChEBI" id="CHEBI:83421"/>
        <dbReference type="ChEBI" id="CHEBI:456216"/>
        <dbReference type="EC" id="2.7.11.1"/>
    </reaction>
</comment>
<dbReference type="SMART" id="SM00220">
    <property type="entry name" value="S_TKc"/>
    <property type="match status" value="1"/>
</dbReference>
<dbReference type="InterPro" id="IPR008271">
    <property type="entry name" value="Ser/Thr_kinase_AS"/>
</dbReference>
<dbReference type="GO" id="GO:0005737">
    <property type="term" value="C:cytoplasm"/>
    <property type="evidence" value="ECO:0007669"/>
    <property type="project" value="TreeGrafter"/>
</dbReference>
<feature type="compositionally biased region" description="Polar residues" evidence="11">
    <location>
        <begin position="628"/>
        <end position="639"/>
    </location>
</feature>
<accession>A0A367XP76</accession>
<dbReference type="PROSITE" id="PS00107">
    <property type="entry name" value="PROTEIN_KINASE_ATP"/>
    <property type="match status" value="1"/>
</dbReference>
<dbReference type="GO" id="GO:0004674">
    <property type="term" value="F:protein serine/threonine kinase activity"/>
    <property type="evidence" value="ECO:0007669"/>
    <property type="project" value="UniProtKB-KW"/>
</dbReference>
<feature type="region of interest" description="Disordered" evidence="11">
    <location>
        <begin position="699"/>
        <end position="760"/>
    </location>
</feature>
<evidence type="ECO:0000256" key="9">
    <source>
        <dbReference type="ARBA" id="ARBA00048679"/>
    </source>
</evidence>
<feature type="compositionally biased region" description="Low complexity" evidence="11">
    <location>
        <begin position="740"/>
        <end position="760"/>
    </location>
</feature>
<dbReference type="InterPro" id="IPR000719">
    <property type="entry name" value="Prot_kinase_dom"/>
</dbReference>
<evidence type="ECO:0000313" key="13">
    <source>
        <dbReference type="EMBL" id="RCK54970.1"/>
    </source>
</evidence>
<evidence type="ECO:0000256" key="8">
    <source>
        <dbReference type="ARBA" id="ARBA00047899"/>
    </source>
</evidence>
<gene>
    <name evidence="13" type="primary">KIC1_1</name>
    <name evidence="13" type="ORF">Cantr_03979</name>
</gene>
<feature type="compositionally biased region" description="Basic residues" evidence="11">
    <location>
        <begin position="724"/>
        <end position="736"/>
    </location>
</feature>
<dbReference type="PANTHER" id="PTHR48012">
    <property type="entry name" value="STERILE20-LIKE KINASE, ISOFORM B-RELATED"/>
    <property type="match status" value="1"/>
</dbReference>
<evidence type="ECO:0000256" key="5">
    <source>
        <dbReference type="ARBA" id="ARBA00022741"/>
    </source>
</evidence>
<evidence type="ECO:0000256" key="1">
    <source>
        <dbReference type="ARBA" id="ARBA00008874"/>
    </source>
</evidence>
<keyword evidence="3" id="KW-0723">Serine/threonine-protein kinase</keyword>
<dbReference type="EMBL" id="QLNQ01000030">
    <property type="protein sequence ID" value="RCK54970.1"/>
    <property type="molecule type" value="Genomic_DNA"/>
</dbReference>
<dbReference type="InterPro" id="IPR017441">
    <property type="entry name" value="Protein_kinase_ATP_BS"/>
</dbReference>
<name>A0A367XP76_9ASCO</name>
<dbReference type="Gene3D" id="3.30.200.20">
    <property type="entry name" value="Phosphorylase Kinase, domain 1"/>
    <property type="match status" value="1"/>
</dbReference>
<feature type="domain" description="Protein kinase" evidence="12">
    <location>
        <begin position="7"/>
        <end position="263"/>
    </location>
</feature>
<feature type="binding site" evidence="10">
    <location>
        <position position="36"/>
    </location>
    <ligand>
        <name>ATP</name>
        <dbReference type="ChEBI" id="CHEBI:30616"/>
    </ligand>
</feature>
<comment type="catalytic activity">
    <reaction evidence="8">
        <text>L-threonyl-[protein] + ATP = O-phospho-L-threonyl-[protein] + ADP + H(+)</text>
        <dbReference type="Rhea" id="RHEA:46608"/>
        <dbReference type="Rhea" id="RHEA-COMP:11060"/>
        <dbReference type="Rhea" id="RHEA-COMP:11605"/>
        <dbReference type="ChEBI" id="CHEBI:15378"/>
        <dbReference type="ChEBI" id="CHEBI:30013"/>
        <dbReference type="ChEBI" id="CHEBI:30616"/>
        <dbReference type="ChEBI" id="CHEBI:61977"/>
        <dbReference type="ChEBI" id="CHEBI:456216"/>
        <dbReference type="EC" id="2.7.11.1"/>
    </reaction>
</comment>
<dbReference type="GO" id="GO:0005524">
    <property type="term" value="F:ATP binding"/>
    <property type="evidence" value="ECO:0007669"/>
    <property type="project" value="UniProtKB-UniRule"/>
</dbReference>
<feature type="region of interest" description="Disordered" evidence="11">
    <location>
        <begin position="389"/>
        <end position="518"/>
    </location>
</feature>
<dbReference type="Pfam" id="PF00069">
    <property type="entry name" value="Pkinase"/>
    <property type="match status" value="1"/>
</dbReference>
<proteinExistence type="inferred from homology"/>
<comment type="caution">
    <text evidence="13">The sequence shown here is derived from an EMBL/GenBank/DDBJ whole genome shotgun (WGS) entry which is preliminary data.</text>
</comment>
<evidence type="ECO:0000256" key="10">
    <source>
        <dbReference type="PROSITE-ProRule" id="PRU10141"/>
    </source>
</evidence>
<dbReference type="OrthoDB" id="248923at2759"/>
<dbReference type="AlphaFoldDB" id="A0A367XP76"/>
<keyword evidence="14" id="KW-1185">Reference proteome</keyword>
<dbReference type="STRING" id="5486.A0A367XP76"/>